<organism evidence="2 3">
    <name type="scientific">Clostridium gallinarum</name>
    <dbReference type="NCBI Taxonomy" id="2762246"/>
    <lineage>
        <taxon>Bacteria</taxon>
        <taxon>Bacillati</taxon>
        <taxon>Bacillota</taxon>
        <taxon>Clostridia</taxon>
        <taxon>Eubacteriales</taxon>
        <taxon>Clostridiaceae</taxon>
        <taxon>Clostridium</taxon>
    </lineage>
</organism>
<name>A0ABR8Q1W6_9CLOT</name>
<keyword evidence="1" id="KW-0472">Membrane</keyword>
<feature type="transmembrane region" description="Helical" evidence="1">
    <location>
        <begin position="7"/>
        <end position="29"/>
    </location>
</feature>
<dbReference type="RefSeq" id="WP_191749009.1">
    <property type="nucleotide sequence ID" value="NZ_JACSQZ010000011.1"/>
</dbReference>
<dbReference type="EMBL" id="JACSQZ010000011">
    <property type="protein sequence ID" value="MBD7914416.1"/>
    <property type="molecule type" value="Genomic_DNA"/>
</dbReference>
<accession>A0ABR8Q1W6</accession>
<evidence type="ECO:0000313" key="3">
    <source>
        <dbReference type="Proteomes" id="UP000640335"/>
    </source>
</evidence>
<evidence type="ECO:0000313" key="2">
    <source>
        <dbReference type="EMBL" id="MBD7914416.1"/>
    </source>
</evidence>
<sequence>MRNIKTALRILGVMLLVSFILSIASINYLKLSKPVFLKSYVETDIAEGEDRYKLLNFDIELKYISNIEDKRKVVGILFDEAPEINFKASETEFEFARFYNYSNDNIESHGRYGIHTVFLNVDISEQKIEIDDKLILSEATVVFDDGVNIKVDLGKIVLNRNNISETPLENSGVEGSNYGYSKSIFWTKDYIQVDNIYSVLFEDTRDLFDFNINKTGDIKDRSLIYNKNENLYFVAEFHSIEDSIRKMYMYDIQPKIYFKDRNGKEYEKRVYNITYYPTFKFFDIYKYLRELGEL</sequence>
<comment type="caution">
    <text evidence="2">The sequence shown here is derived from an EMBL/GenBank/DDBJ whole genome shotgun (WGS) entry which is preliminary data.</text>
</comment>
<evidence type="ECO:0008006" key="4">
    <source>
        <dbReference type="Google" id="ProtNLM"/>
    </source>
</evidence>
<reference evidence="2 3" key="1">
    <citation type="submission" date="2020-08" db="EMBL/GenBank/DDBJ databases">
        <title>A Genomic Blueprint of the Chicken Gut Microbiome.</title>
        <authorList>
            <person name="Gilroy R."/>
            <person name="Ravi A."/>
            <person name="Getino M."/>
            <person name="Pursley I."/>
            <person name="Horton D.L."/>
            <person name="Alikhan N.-F."/>
            <person name="Baker D."/>
            <person name="Gharbi K."/>
            <person name="Hall N."/>
            <person name="Watson M."/>
            <person name="Adriaenssens E.M."/>
            <person name="Foster-Nyarko E."/>
            <person name="Jarju S."/>
            <person name="Secka A."/>
            <person name="Antonio M."/>
            <person name="Oren A."/>
            <person name="Chaudhuri R."/>
            <person name="La Ragione R.M."/>
            <person name="Hildebrand F."/>
            <person name="Pallen M.J."/>
        </authorList>
    </citation>
    <scope>NUCLEOTIDE SEQUENCE [LARGE SCALE GENOMIC DNA]</scope>
    <source>
        <strain evidence="2 3">Sa3CUN1</strain>
    </source>
</reference>
<evidence type="ECO:0000256" key="1">
    <source>
        <dbReference type="SAM" id="Phobius"/>
    </source>
</evidence>
<gene>
    <name evidence="2" type="ORF">H9660_04590</name>
</gene>
<dbReference type="Proteomes" id="UP000640335">
    <property type="component" value="Unassembled WGS sequence"/>
</dbReference>
<proteinExistence type="predicted"/>
<keyword evidence="1" id="KW-1133">Transmembrane helix</keyword>
<keyword evidence="1" id="KW-0812">Transmembrane</keyword>
<protein>
    <recommendedName>
        <fullName evidence="4">DUF5643 domain-containing protein</fullName>
    </recommendedName>
</protein>
<keyword evidence="3" id="KW-1185">Reference proteome</keyword>